<dbReference type="PANTHER" id="PTHR46401:SF2">
    <property type="entry name" value="GLYCOSYLTRANSFERASE WBBK-RELATED"/>
    <property type="match status" value="1"/>
</dbReference>
<keyword evidence="1 3" id="KW-0808">Transferase</keyword>
<evidence type="ECO:0000313" key="4">
    <source>
        <dbReference type="Proteomes" id="UP000232412"/>
    </source>
</evidence>
<dbReference type="EC" id="2.4.1.198" evidence="3"/>
<dbReference type="SUPFAM" id="SSF53756">
    <property type="entry name" value="UDP-Glycosyltransferase/glycogen phosphorylase"/>
    <property type="match status" value="1"/>
</dbReference>
<dbReference type="Proteomes" id="UP000232412">
    <property type="component" value="Unassembled WGS sequence"/>
</dbReference>
<evidence type="ECO:0000313" key="3">
    <source>
        <dbReference type="EMBL" id="SHO42833.1"/>
    </source>
</evidence>
<dbReference type="PANTHER" id="PTHR46401">
    <property type="entry name" value="GLYCOSYLTRANSFERASE WBBK-RELATED"/>
    <property type="match status" value="1"/>
</dbReference>
<dbReference type="EMBL" id="FRFC01000001">
    <property type="protein sequence ID" value="SHO42833.1"/>
    <property type="molecule type" value="Genomic_DNA"/>
</dbReference>
<dbReference type="OrthoDB" id="132546at2157"/>
<keyword evidence="3" id="KW-0328">Glycosyltransferase</keyword>
<evidence type="ECO:0000259" key="2">
    <source>
        <dbReference type="Pfam" id="PF00534"/>
    </source>
</evidence>
<dbReference type="CDD" id="cd03809">
    <property type="entry name" value="GT4_MtfB-like"/>
    <property type="match status" value="1"/>
</dbReference>
<evidence type="ECO:0000256" key="1">
    <source>
        <dbReference type="ARBA" id="ARBA00022679"/>
    </source>
</evidence>
<dbReference type="Pfam" id="PF00534">
    <property type="entry name" value="Glycos_transf_1"/>
    <property type="match status" value="1"/>
</dbReference>
<accession>A0A2H1EED0</accession>
<gene>
    <name evidence="3" type="ORF">NSIN_10194</name>
</gene>
<keyword evidence="4" id="KW-1185">Reference proteome</keyword>
<feature type="domain" description="Glycosyl transferase family 1" evidence="2">
    <location>
        <begin position="179"/>
        <end position="330"/>
    </location>
</feature>
<sequence>MRIGITVDYGSLAKATSLNLIAKKVFLEMGKIMNIEKTFTIAALKYEDIGIGDFNEHFDCVSIPNMGGYKFPREGSLSCNNLMIGLIGIDEVILGEQVYRTKEDWKINKPIIEREVPKWERFGDHVMTIHVASNSEKEQMIQYLRIPEEKIHVIPLGVDHDQFKPPPDKFKARKKILGKFFIRDSPYFIHLSETNFARKNILRMLEAFKKARGEGIKQKLIIVGKMEPQVYNAAESIDGVIILGFVSEEHLVELLQGADALIFPSLHEGFGLPAVEAMSCGIPVITSNVFGLPEIVGDGGMYVNPYDTSDIADKIIEVSRNEKLRLILADGALKTSRKYSWQTTASELLKLIRTTVKYENNFDYDESLDLSAYRTLTTICNITPGLREISGQDLIQFDYSRIIPWAREVGLENPDVKDFLLPFKEWLMTHSN</sequence>
<dbReference type="Gene3D" id="3.40.50.2000">
    <property type="entry name" value="Glycogen Phosphorylase B"/>
    <property type="match status" value="2"/>
</dbReference>
<dbReference type="InterPro" id="IPR001296">
    <property type="entry name" value="Glyco_trans_1"/>
</dbReference>
<organism evidence="3 4">
    <name type="scientific">Nitrosotalea sinensis</name>
    <dbReference type="NCBI Taxonomy" id="1499975"/>
    <lineage>
        <taxon>Archaea</taxon>
        <taxon>Nitrososphaerota</taxon>
        <taxon>Nitrososphaeria</taxon>
        <taxon>Nitrosotaleales</taxon>
        <taxon>Nitrosotaleaceae</taxon>
        <taxon>Nitrosotalea</taxon>
    </lineage>
</organism>
<reference evidence="4" key="1">
    <citation type="submission" date="2016-12" db="EMBL/GenBank/DDBJ databases">
        <authorList>
            <person name="Herbold C."/>
        </authorList>
    </citation>
    <scope>NUCLEOTIDE SEQUENCE [LARGE SCALE GENOMIC DNA]</scope>
</reference>
<dbReference type="AlphaFoldDB" id="A0A2H1EED0"/>
<name>A0A2H1EED0_9ARCH</name>
<protein>
    <submittedName>
        <fullName evidence="3">Putative Phosphatidylinositol N-acetylglucosaminyltransferase</fullName>
        <ecNumber evidence="3">2.4.1.198</ecNumber>
    </submittedName>
</protein>
<proteinExistence type="predicted"/>
<dbReference type="GO" id="GO:0017176">
    <property type="term" value="F:phosphatidylinositol N-acetylglucosaminyltransferase activity"/>
    <property type="evidence" value="ECO:0007669"/>
    <property type="project" value="UniProtKB-EC"/>
</dbReference>
<dbReference type="RefSeq" id="WP_101008941.1">
    <property type="nucleotide sequence ID" value="NZ_FRFC01000001.1"/>
</dbReference>